<proteinExistence type="predicted"/>
<accession>A0A0A9FXE9</accession>
<reference evidence="1" key="1">
    <citation type="submission" date="2014-09" db="EMBL/GenBank/DDBJ databases">
        <authorList>
            <person name="Magalhaes I.L.F."/>
            <person name="Oliveira U."/>
            <person name="Santos F.R."/>
            <person name="Vidigal T.H.D.A."/>
            <person name="Brescovit A.D."/>
            <person name="Santos A.J."/>
        </authorList>
    </citation>
    <scope>NUCLEOTIDE SEQUENCE</scope>
    <source>
        <tissue evidence="1">Shoot tissue taken approximately 20 cm above the soil surface</tissue>
    </source>
</reference>
<dbReference type="AlphaFoldDB" id="A0A0A9FXE9"/>
<dbReference type="EMBL" id="GBRH01180391">
    <property type="protein sequence ID" value="JAE17505.1"/>
    <property type="molecule type" value="Transcribed_RNA"/>
</dbReference>
<evidence type="ECO:0000313" key="1">
    <source>
        <dbReference type="EMBL" id="JAE17505.1"/>
    </source>
</evidence>
<reference evidence="1" key="2">
    <citation type="journal article" date="2015" name="Data Brief">
        <title>Shoot transcriptome of the giant reed, Arundo donax.</title>
        <authorList>
            <person name="Barrero R.A."/>
            <person name="Guerrero F.D."/>
            <person name="Moolhuijzen P."/>
            <person name="Goolsby J.A."/>
            <person name="Tidwell J."/>
            <person name="Bellgard S.E."/>
            <person name="Bellgard M.I."/>
        </authorList>
    </citation>
    <scope>NUCLEOTIDE SEQUENCE</scope>
    <source>
        <tissue evidence="1">Shoot tissue taken approximately 20 cm above the soil surface</tissue>
    </source>
</reference>
<organism evidence="1">
    <name type="scientific">Arundo donax</name>
    <name type="common">Giant reed</name>
    <name type="synonym">Donax arundinaceus</name>
    <dbReference type="NCBI Taxonomy" id="35708"/>
    <lineage>
        <taxon>Eukaryota</taxon>
        <taxon>Viridiplantae</taxon>
        <taxon>Streptophyta</taxon>
        <taxon>Embryophyta</taxon>
        <taxon>Tracheophyta</taxon>
        <taxon>Spermatophyta</taxon>
        <taxon>Magnoliopsida</taxon>
        <taxon>Liliopsida</taxon>
        <taxon>Poales</taxon>
        <taxon>Poaceae</taxon>
        <taxon>PACMAD clade</taxon>
        <taxon>Arundinoideae</taxon>
        <taxon>Arundineae</taxon>
        <taxon>Arundo</taxon>
    </lineage>
</organism>
<name>A0A0A9FXE9_ARUDO</name>
<protein>
    <submittedName>
        <fullName evidence="1">Uncharacterized protein</fullName>
    </submittedName>
</protein>
<sequence length="29" mass="3111">MVVQWSSPTAVANTQSHAITPHTTVFMAP</sequence>